<organism evidence="1 2">
    <name type="scientific">Sulfurospirillum barnesii (strain ATCC 700032 / DSM 10660 / SES-3)</name>
    <dbReference type="NCBI Taxonomy" id="760154"/>
    <lineage>
        <taxon>Bacteria</taxon>
        <taxon>Pseudomonadati</taxon>
        <taxon>Campylobacterota</taxon>
        <taxon>Epsilonproteobacteria</taxon>
        <taxon>Campylobacterales</taxon>
        <taxon>Sulfurospirillaceae</taxon>
        <taxon>Sulfurospirillum</taxon>
    </lineage>
</organism>
<dbReference type="InterPro" id="IPR032710">
    <property type="entry name" value="NTF2-like_dom_sf"/>
</dbReference>
<gene>
    <name evidence="1" type="ordered locus">Sulba_1533</name>
</gene>
<reference evidence="1 2" key="1">
    <citation type="submission" date="2012-06" db="EMBL/GenBank/DDBJ databases">
        <title>Complete sequence of Sulfurospirillum barnesii SES-3.</title>
        <authorList>
            <consortium name="US DOE Joint Genome Institute"/>
            <person name="Lucas S."/>
            <person name="Han J."/>
            <person name="Lapidus A."/>
            <person name="Cheng J.-F."/>
            <person name="Goodwin L."/>
            <person name="Pitluck S."/>
            <person name="Peters L."/>
            <person name="Ovchinnikova G."/>
            <person name="Lu M."/>
            <person name="Detter J.C."/>
            <person name="Han C."/>
            <person name="Tapia R."/>
            <person name="Land M."/>
            <person name="Hauser L."/>
            <person name="Kyrpides N."/>
            <person name="Ivanova N."/>
            <person name="Pagani I."/>
            <person name="Stolz J."/>
            <person name="Arkin A."/>
            <person name="Dehal P."/>
            <person name="Oremland R."/>
            <person name="Saltikov C."/>
            <person name="Basu P."/>
            <person name="Hollibaugh J."/>
            <person name="Newman D."/>
            <person name="Stolyar S."/>
            <person name="Hazen T."/>
            <person name="Woyke T."/>
        </authorList>
    </citation>
    <scope>NUCLEOTIDE SEQUENCE [LARGE SCALE GENOMIC DNA]</scope>
    <source>
        <strain evidence="2">ATCC 700032 / DSM 10660 / SES-3</strain>
    </source>
</reference>
<dbReference type="eggNOG" id="COG3631">
    <property type="taxonomic scope" value="Bacteria"/>
</dbReference>
<dbReference type="STRING" id="760154.Sulba_1533"/>
<evidence type="ECO:0000313" key="1">
    <source>
        <dbReference type="EMBL" id="AFL68821.1"/>
    </source>
</evidence>
<dbReference type="Gene3D" id="3.10.450.50">
    <property type="match status" value="1"/>
</dbReference>
<accession>I3XXZ7</accession>
<dbReference type="AlphaFoldDB" id="I3XXZ7"/>
<dbReference type="Proteomes" id="UP000006176">
    <property type="component" value="Chromosome"/>
</dbReference>
<evidence type="ECO:0000313" key="2">
    <source>
        <dbReference type="Proteomes" id="UP000006176"/>
    </source>
</evidence>
<dbReference type="RefSeq" id="WP_014769699.1">
    <property type="nucleotide sequence ID" value="NC_018002.1"/>
</dbReference>
<protein>
    <recommendedName>
        <fullName evidence="3">SnoaL-like domain-containing protein</fullName>
    </recommendedName>
</protein>
<dbReference type="KEGG" id="sba:Sulba_1533"/>
<dbReference type="PATRIC" id="fig|760154.4.peg.1537"/>
<dbReference type="OrthoDB" id="1256785at2"/>
<keyword evidence="2" id="KW-1185">Reference proteome</keyword>
<evidence type="ECO:0008006" key="3">
    <source>
        <dbReference type="Google" id="ProtNLM"/>
    </source>
</evidence>
<dbReference type="HOGENOM" id="CLU_124041_2_1_7"/>
<proteinExistence type="predicted"/>
<sequence length="132" mass="15072">MLKKSGKGIIRNLFRDVLESSEVELSVIEKYIDPGYIQKVDGVILDYHGFIEHMKKQKQVIEAMSVTFISMVEESDTVFTNHIVVAKKKNKEELHVHVIAQFTLKDGRLIACDELTRLLTGNEEDRNIGSCH</sequence>
<dbReference type="EMBL" id="CP003333">
    <property type="protein sequence ID" value="AFL68821.1"/>
    <property type="molecule type" value="Genomic_DNA"/>
</dbReference>
<name>I3XXZ7_SULBS</name>
<dbReference type="SUPFAM" id="SSF54427">
    <property type="entry name" value="NTF2-like"/>
    <property type="match status" value="1"/>
</dbReference>